<evidence type="ECO:0000256" key="8">
    <source>
        <dbReference type="SAM" id="SignalP"/>
    </source>
</evidence>
<keyword evidence="6 7" id="KW-0998">Cell outer membrane</keyword>
<dbReference type="InterPro" id="IPR023996">
    <property type="entry name" value="TonB-dep_OMP_SusC/RagA"/>
</dbReference>
<evidence type="ECO:0000256" key="6">
    <source>
        <dbReference type="ARBA" id="ARBA00023237"/>
    </source>
</evidence>
<keyword evidence="11" id="KW-1185">Reference proteome</keyword>
<evidence type="ECO:0000256" key="3">
    <source>
        <dbReference type="ARBA" id="ARBA00022452"/>
    </source>
</evidence>
<dbReference type="Gene3D" id="2.40.170.20">
    <property type="entry name" value="TonB-dependent receptor, beta-barrel domain"/>
    <property type="match status" value="1"/>
</dbReference>
<dbReference type="RefSeq" id="WP_187963942.1">
    <property type="nucleotide sequence ID" value="NZ_JACVDC010000003.1"/>
</dbReference>
<reference evidence="10 11" key="1">
    <citation type="submission" date="2020-09" db="EMBL/GenBank/DDBJ databases">
        <title>Sinomicrobium weinanense sp. nov., a halophilic bacteria isolated from saline-alkali soil.</title>
        <authorList>
            <person name="Wu P."/>
            <person name="Ren H."/>
            <person name="Mei Y."/>
            <person name="Liang Y."/>
            <person name="Chen Z."/>
        </authorList>
    </citation>
    <scope>NUCLEOTIDE SEQUENCE [LARGE SCALE GENOMIC DNA]</scope>
    <source>
        <strain evidence="10 11">FJxs</strain>
    </source>
</reference>
<comment type="similarity">
    <text evidence="7">Belongs to the TonB-dependent receptor family.</text>
</comment>
<gene>
    <name evidence="10" type="ORF">IBL28_02290</name>
</gene>
<keyword evidence="2 7" id="KW-0813">Transport</keyword>
<dbReference type="Pfam" id="PF07715">
    <property type="entry name" value="Plug"/>
    <property type="match status" value="1"/>
</dbReference>
<accession>A0A926Q0F6</accession>
<comment type="subcellular location">
    <subcellularLocation>
        <location evidence="1 7">Cell outer membrane</location>
        <topology evidence="1 7">Multi-pass membrane protein</topology>
    </subcellularLocation>
</comment>
<dbReference type="Gene3D" id="2.170.130.10">
    <property type="entry name" value="TonB-dependent receptor, plug domain"/>
    <property type="match status" value="1"/>
</dbReference>
<keyword evidence="5 7" id="KW-0472">Membrane</keyword>
<comment type="caution">
    <text evidence="10">The sequence shown here is derived from an EMBL/GenBank/DDBJ whole genome shotgun (WGS) entry which is preliminary data.</text>
</comment>
<dbReference type="InterPro" id="IPR036942">
    <property type="entry name" value="Beta-barrel_TonB_sf"/>
</dbReference>
<protein>
    <submittedName>
        <fullName evidence="10">TonB-dependent receptor</fullName>
    </submittedName>
</protein>
<evidence type="ECO:0000256" key="1">
    <source>
        <dbReference type="ARBA" id="ARBA00004571"/>
    </source>
</evidence>
<keyword evidence="4 7" id="KW-0812">Transmembrane</keyword>
<dbReference type="InterPro" id="IPR012910">
    <property type="entry name" value="Plug_dom"/>
</dbReference>
<dbReference type="NCBIfam" id="TIGR04056">
    <property type="entry name" value="OMP_RagA_SusC"/>
    <property type="match status" value="1"/>
</dbReference>
<keyword evidence="10" id="KW-0675">Receptor</keyword>
<dbReference type="Gene3D" id="2.60.40.1120">
    <property type="entry name" value="Carboxypeptidase-like, regulatory domain"/>
    <property type="match status" value="1"/>
</dbReference>
<dbReference type="InterPro" id="IPR037066">
    <property type="entry name" value="Plug_dom_sf"/>
</dbReference>
<name>A0A926Q0F6_9FLAO</name>
<dbReference type="GO" id="GO:0009279">
    <property type="term" value="C:cell outer membrane"/>
    <property type="evidence" value="ECO:0007669"/>
    <property type="project" value="UniProtKB-SubCell"/>
</dbReference>
<dbReference type="InterPro" id="IPR023997">
    <property type="entry name" value="TonB-dep_OMP_SusC/RagA_CS"/>
</dbReference>
<dbReference type="InterPro" id="IPR008969">
    <property type="entry name" value="CarboxyPept-like_regulatory"/>
</dbReference>
<evidence type="ECO:0000256" key="7">
    <source>
        <dbReference type="PROSITE-ProRule" id="PRU01360"/>
    </source>
</evidence>
<proteinExistence type="inferred from homology"/>
<dbReference type="AlphaFoldDB" id="A0A926Q0F6"/>
<evidence type="ECO:0000313" key="11">
    <source>
        <dbReference type="Proteomes" id="UP000653730"/>
    </source>
</evidence>
<organism evidence="10 11">
    <name type="scientific">Sinomicrobium weinanense</name>
    <dbReference type="NCBI Taxonomy" id="2842200"/>
    <lineage>
        <taxon>Bacteria</taxon>
        <taxon>Pseudomonadati</taxon>
        <taxon>Bacteroidota</taxon>
        <taxon>Flavobacteriia</taxon>
        <taxon>Flavobacteriales</taxon>
        <taxon>Flavobacteriaceae</taxon>
        <taxon>Sinomicrobium</taxon>
    </lineage>
</organism>
<feature type="chain" id="PRO_5037181316" evidence="8">
    <location>
        <begin position="21"/>
        <end position="1021"/>
    </location>
</feature>
<evidence type="ECO:0000256" key="4">
    <source>
        <dbReference type="ARBA" id="ARBA00022692"/>
    </source>
</evidence>
<sequence>MRNTYLFLFLCILGVTGVFAQHTIQGTVISEADGIPVPGASIIPNDDQSQGTSTDFDGNFTLTVAKASGVISVSYMGFATQRVPYSGDQELTIKLKEEVNALDEVVLIGYGASEKKDLTTAVASVEGLESLSSRPVSNFSEFLQGNLPGVTVTQDGGDPTSSAGIVIRGLGTLSSQTPLTVVDGVPYYGPPINPNDIESVSILKDAASAAIYGAQAAAGVIVIQTKKGKQGKMQVSIDTYAGFQSANNLPTPLNAAQNNEVYNTAADNAGAQRQSAHDPETNPWGTVTRTNWMDEIFRNAALYNLNATISGAGEKSNYMTSFGYNKTDGILVGTSKDRYSFRVKSDYQLSDKITIGENVYYSRTEALGTNTTSGYSGAVINAIYMPAAASVRNEDGTFQGVVPNELSDFAGAYGDVYNPVALLLRPTTSNPVDYMNANVYFDYKITDGLTFRSSYAYATTRTKYKRFEPIIRELGRANSENYLYQSYSDENRWVWDNQISYKKSFGLHHIDLTAIYSAQKTNYEYMMQEGRGFSSEEKYNQFLENATTVRPTVTDVYKDALTSGIVRAMYNYDNTYYLTASIRRDETSRLGRGNQDDYFPSVSGAWRISSMPFFKVKVVNDLKLRASWGEIGNISSVGYYSFDVPLSNSLAVMGEEGNYDSRGFYVKQQSNPDLRWETGESFDLGLDASLFENRLSLTVDYFSKTTKGMILPGLEDAHQGVEAADVNGGEVRNTGWELGLTYTDSAGDLGYTVRGNISAIDNEVLNLDGYNEAGIDYVLHDFNVRSVLRPLRSAVGEELYSYFLVPHEGIFQSREEIEAYTHEGQPIQPNAQPGDLKFRDTNNDGKIDNNDRKFMGSYLPDFTYNFGFTLNYKNFDLNALFQGVAGAKAFNAYKYSTYNASLQGYNLDNRVLGAWSPENPGSDIPRLSTADDNSNFGTMSSWYLENASYLRLKNIALGYTLPGSFMDKVLEGSSLRIYLSADNLFTITDYSGMDPEVGNNGVDVGRYPLSSKYVAGLSFTF</sequence>
<dbReference type="Proteomes" id="UP000653730">
    <property type="component" value="Unassembled WGS sequence"/>
</dbReference>
<dbReference type="NCBIfam" id="TIGR04057">
    <property type="entry name" value="SusC_RagA_signa"/>
    <property type="match status" value="1"/>
</dbReference>
<dbReference type="Pfam" id="PF13715">
    <property type="entry name" value="CarbopepD_reg_2"/>
    <property type="match status" value="1"/>
</dbReference>
<evidence type="ECO:0000256" key="2">
    <source>
        <dbReference type="ARBA" id="ARBA00022448"/>
    </source>
</evidence>
<feature type="domain" description="TonB-dependent receptor plug" evidence="9">
    <location>
        <begin position="116"/>
        <end position="220"/>
    </location>
</feature>
<dbReference type="SUPFAM" id="SSF56935">
    <property type="entry name" value="Porins"/>
    <property type="match status" value="1"/>
</dbReference>
<dbReference type="EMBL" id="JACVDC010000003">
    <property type="protein sequence ID" value="MBC9794783.1"/>
    <property type="molecule type" value="Genomic_DNA"/>
</dbReference>
<evidence type="ECO:0000259" key="9">
    <source>
        <dbReference type="Pfam" id="PF07715"/>
    </source>
</evidence>
<dbReference type="InterPro" id="IPR039426">
    <property type="entry name" value="TonB-dep_rcpt-like"/>
</dbReference>
<keyword evidence="3 7" id="KW-1134">Transmembrane beta strand</keyword>
<feature type="signal peptide" evidence="8">
    <location>
        <begin position="1"/>
        <end position="20"/>
    </location>
</feature>
<dbReference type="SUPFAM" id="SSF49464">
    <property type="entry name" value="Carboxypeptidase regulatory domain-like"/>
    <property type="match status" value="1"/>
</dbReference>
<keyword evidence="8" id="KW-0732">Signal</keyword>
<evidence type="ECO:0000256" key="5">
    <source>
        <dbReference type="ARBA" id="ARBA00023136"/>
    </source>
</evidence>
<dbReference type="PROSITE" id="PS52016">
    <property type="entry name" value="TONB_DEPENDENT_REC_3"/>
    <property type="match status" value="1"/>
</dbReference>
<evidence type="ECO:0000313" key="10">
    <source>
        <dbReference type="EMBL" id="MBC9794783.1"/>
    </source>
</evidence>